<organism evidence="1 2">
    <name type="scientific">Lucilia cuprina</name>
    <name type="common">Green bottle fly</name>
    <name type="synonym">Australian sheep blowfly</name>
    <dbReference type="NCBI Taxonomy" id="7375"/>
    <lineage>
        <taxon>Eukaryota</taxon>
        <taxon>Metazoa</taxon>
        <taxon>Ecdysozoa</taxon>
        <taxon>Arthropoda</taxon>
        <taxon>Hexapoda</taxon>
        <taxon>Insecta</taxon>
        <taxon>Pterygota</taxon>
        <taxon>Neoptera</taxon>
        <taxon>Endopterygota</taxon>
        <taxon>Diptera</taxon>
        <taxon>Brachycera</taxon>
        <taxon>Muscomorpha</taxon>
        <taxon>Oestroidea</taxon>
        <taxon>Calliphoridae</taxon>
        <taxon>Luciliinae</taxon>
        <taxon>Lucilia</taxon>
    </lineage>
</organism>
<dbReference type="EMBL" id="JRES01000480">
    <property type="protein sequence ID" value="KNC30943.1"/>
    <property type="molecule type" value="Genomic_DNA"/>
</dbReference>
<name>A0A0L0CEX5_LUCCU</name>
<reference evidence="1 2" key="1">
    <citation type="journal article" date="2015" name="Nat. Commun.">
        <title>Lucilia cuprina genome unlocks parasitic fly biology to underpin future interventions.</title>
        <authorList>
            <person name="Anstead C.A."/>
            <person name="Korhonen P.K."/>
            <person name="Young N.D."/>
            <person name="Hall R.S."/>
            <person name="Jex A.R."/>
            <person name="Murali S.C."/>
            <person name="Hughes D.S."/>
            <person name="Lee S.F."/>
            <person name="Perry T."/>
            <person name="Stroehlein A.J."/>
            <person name="Ansell B.R."/>
            <person name="Breugelmans B."/>
            <person name="Hofmann A."/>
            <person name="Qu J."/>
            <person name="Dugan S."/>
            <person name="Lee S.L."/>
            <person name="Chao H."/>
            <person name="Dinh H."/>
            <person name="Han Y."/>
            <person name="Doddapaneni H.V."/>
            <person name="Worley K.C."/>
            <person name="Muzny D.M."/>
            <person name="Ioannidis P."/>
            <person name="Waterhouse R.M."/>
            <person name="Zdobnov E.M."/>
            <person name="James P.J."/>
            <person name="Bagnall N.H."/>
            <person name="Kotze A.C."/>
            <person name="Gibbs R.A."/>
            <person name="Richards S."/>
            <person name="Batterham P."/>
            <person name="Gasser R.B."/>
        </authorList>
    </citation>
    <scope>NUCLEOTIDE SEQUENCE [LARGE SCALE GENOMIC DNA]</scope>
    <source>
        <strain evidence="1 2">LS</strain>
        <tissue evidence="1">Full body</tissue>
    </source>
</reference>
<proteinExistence type="predicted"/>
<accession>A0A0L0CEX5</accession>
<gene>
    <name evidence="1" type="ORF">FF38_04465</name>
</gene>
<keyword evidence="2" id="KW-1185">Reference proteome</keyword>
<comment type="caution">
    <text evidence="1">The sequence shown here is derived from an EMBL/GenBank/DDBJ whole genome shotgun (WGS) entry which is preliminary data.</text>
</comment>
<dbReference type="AlphaFoldDB" id="A0A0L0CEX5"/>
<sequence>MRKEFADFKNSLKSHADDMKRQQTEVNVKFDAVVTEIRKELAFNLKEIKDEVNNCNSLVKSNDIATKKRLHELEMLNHMIQHRLNRSDIIITGLSKDIDNLTDMIISLGSHLNVHISYKDIDNITQCTQVFDISPIFTTNDVSLQLSTLDSLINTLHDTVPVIRVKAGTTDNEWINSREIVTARNARDSAYEGFEGNMVNECLKELRAVEYGVDYVS</sequence>
<protein>
    <submittedName>
        <fullName evidence="1">Uncharacterized protein</fullName>
    </submittedName>
</protein>
<dbReference type="Proteomes" id="UP000037069">
    <property type="component" value="Unassembled WGS sequence"/>
</dbReference>
<evidence type="ECO:0000313" key="2">
    <source>
        <dbReference type="Proteomes" id="UP000037069"/>
    </source>
</evidence>
<evidence type="ECO:0000313" key="1">
    <source>
        <dbReference type="EMBL" id="KNC30943.1"/>
    </source>
</evidence>